<comment type="caution">
    <text evidence="2">The sequence shown here is derived from an EMBL/GenBank/DDBJ whole genome shotgun (WGS) entry which is preliminary data.</text>
</comment>
<gene>
    <name evidence="2" type="ORF">LTR97_010137</name>
</gene>
<dbReference type="EMBL" id="JAVRQU010000017">
    <property type="protein sequence ID" value="KAK5693568.1"/>
    <property type="molecule type" value="Genomic_DNA"/>
</dbReference>
<dbReference type="AlphaFoldDB" id="A0AAN7W4A9"/>
<feature type="region of interest" description="Disordered" evidence="1">
    <location>
        <begin position="135"/>
        <end position="154"/>
    </location>
</feature>
<evidence type="ECO:0000313" key="3">
    <source>
        <dbReference type="Proteomes" id="UP001310594"/>
    </source>
</evidence>
<dbReference type="Proteomes" id="UP001310594">
    <property type="component" value="Unassembled WGS sequence"/>
</dbReference>
<name>A0AAN7W4A9_9PEZI</name>
<sequence>MAATNDAAITDSYGIIGRSLKWGGSTQGLDELCDHIVEAAEILHERDAVRIATSLLIVNHKRLPSLQDAVCEFALACVLQSDRDAWVHLRHANETLRGLERNADWLGAYYGLADQRVPALRVRVDDLFATLEEKAAASRAQNEPGLGPEPGRIDMAVRSTPLDERGVHRDRAAMAPSFDTPRPAPPPPPASASAFALCPAPRPQTANQRDAIDLTMEDDTKRPAKRKREGKPTAAPKQAAPSVQPQRLTDQREPTSEKVVQSTETEIQRATASPAKRTESSMMRPKPLPKTVTNPAQSLSMVDSVPISSFYTSSCCFVNDGALTYDPALKTLTVKNASVSAHSSDGTTVGGGEIKKVFSNPNSNQSYITGAVTKVSIGHICIAFKDYDGVEWLIGRLPAVTANGVLFHIMATDRLDAIFVKQSAVSRTVFERRSAAQRQASTTAAIDDAEIEEVSIKGERV</sequence>
<feature type="region of interest" description="Disordered" evidence="1">
    <location>
        <begin position="175"/>
        <end position="294"/>
    </location>
</feature>
<organism evidence="2 3">
    <name type="scientific">Elasticomyces elasticus</name>
    <dbReference type="NCBI Taxonomy" id="574655"/>
    <lineage>
        <taxon>Eukaryota</taxon>
        <taxon>Fungi</taxon>
        <taxon>Dikarya</taxon>
        <taxon>Ascomycota</taxon>
        <taxon>Pezizomycotina</taxon>
        <taxon>Dothideomycetes</taxon>
        <taxon>Dothideomycetidae</taxon>
        <taxon>Mycosphaerellales</taxon>
        <taxon>Teratosphaeriaceae</taxon>
        <taxon>Elasticomyces</taxon>
    </lineage>
</organism>
<protein>
    <submittedName>
        <fullName evidence="2">Uncharacterized protein</fullName>
    </submittedName>
</protein>
<proteinExistence type="predicted"/>
<feature type="compositionally biased region" description="Polar residues" evidence="1">
    <location>
        <begin position="258"/>
        <end position="271"/>
    </location>
</feature>
<evidence type="ECO:0000256" key="1">
    <source>
        <dbReference type="SAM" id="MobiDB-lite"/>
    </source>
</evidence>
<evidence type="ECO:0000313" key="2">
    <source>
        <dbReference type="EMBL" id="KAK5693568.1"/>
    </source>
</evidence>
<reference evidence="2" key="1">
    <citation type="submission" date="2023-08" db="EMBL/GenBank/DDBJ databases">
        <title>Black Yeasts Isolated from many extreme environments.</title>
        <authorList>
            <person name="Coleine C."/>
            <person name="Stajich J.E."/>
            <person name="Selbmann L."/>
        </authorList>
    </citation>
    <scope>NUCLEOTIDE SEQUENCE</scope>
    <source>
        <strain evidence="2">CCFEE 5810</strain>
    </source>
</reference>
<accession>A0AAN7W4A9</accession>